<evidence type="ECO:0000259" key="1">
    <source>
        <dbReference type="PROSITE" id="PS50097"/>
    </source>
</evidence>
<dbReference type="Gene3D" id="2.60.210.10">
    <property type="entry name" value="Apoptosis, Tumor Necrosis Factor Receptor Associated Protein 2, Chain A"/>
    <property type="match status" value="1"/>
</dbReference>
<dbReference type="InterPro" id="IPR008974">
    <property type="entry name" value="TRAF-like"/>
</dbReference>
<evidence type="ECO:0000313" key="3">
    <source>
        <dbReference type="EMBL" id="KAF8770130.1"/>
    </source>
</evidence>
<name>A0A8T0EBW1_ARGBR</name>
<dbReference type="InterPro" id="IPR011333">
    <property type="entry name" value="SKP1/BTB/POZ_sf"/>
</dbReference>
<accession>A0A8T0EBW1</accession>
<evidence type="ECO:0000259" key="2">
    <source>
        <dbReference type="PROSITE" id="PS50144"/>
    </source>
</evidence>
<dbReference type="EMBL" id="JABXBU010002228">
    <property type="protein sequence ID" value="KAF8770130.1"/>
    <property type="molecule type" value="Genomic_DNA"/>
</dbReference>
<keyword evidence="4" id="KW-1185">Reference proteome</keyword>
<dbReference type="PROSITE" id="PS50097">
    <property type="entry name" value="BTB"/>
    <property type="match status" value="1"/>
</dbReference>
<dbReference type="AlphaFoldDB" id="A0A8T0EBW1"/>
<dbReference type="Gene3D" id="3.30.710.10">
    <property type="entry name" value="Potassium Channel Kv1.1, Chain A"/>
    <property type="match status" value="1"/>
</dbReference>
<proteinExistence type="predicted"/>
<gene>
    <name evidence="3" type="ORF">HNY73_017699</name>
</gene>
<dbReference type="Gene3D" id="1.25.40.420">
    <property type="match status" value="1"/>
</dbReference>
<dbReference type="PANTHER" id="PTHR24413">
    <property type="entry name" value="SPECKLE-TYPE POZ PROTEIN"/>
    <property type="match status" value="1"/>
</dbReference>
<dbReference type="CDD" id="cd18186">
    <property type="entry name" value="BTB_POZ_ZBTB_KLHL-like"/>
    <property type="match status" value="1"/>
</dbReference>
<comment type="caution">
    <text evidence="3">The sequence shown here is derived from an EMBL/GenBank/DDBJ whole genome shotgun (WGS) entry which is preliminary data.</text>
</comment>
<dbReference type="SMART" id="SM00225">
    <property type="entry name" value="BTB"/>
    <property type="match status" value="1"/>
</dbReference>
<dbReference type="SUPFAM" id="SSF49599">
    <property type="entry name" value="TRAF domain-like"/>
    <property type="match status" value="2"/>
</dbReference>
<feature type="domain" description="MATH" evidence="2">
    <location>
        <begin position="11"/>
        <end position="141"/>
    </location>
</feature>
<dbReference type="PROSITE" id="PS50144">
    <property type="entry name" value="MATH"/>
    <property type="match status" value="1"/>
</dbReference>
<dbReference type="InterPro" id="IPR000210">
    <property type="entry name" value="BTB/POZ_dom"/>
</dbReference>
<dbReference type="Proteomes" id="UP000807504">
    <property type="component" value="Unassembled WGS sequence"/>
</dbReference>
<dbReference type="InterPro" id="IPR002083">
    <property type="entry name" value="MATH/TRAF_dom"/>
</dbReference>
<dbReference type="GO" id="GO:0030163">
    <property type="term" value="P:protein catabolic process"/>
    <property type="evidence" value="ECO:0007669"/>
    <property type="project" value="UniProtKB-ARBA"/>
</dbReference>
<organism evidence="3 4">
    <name type="scientific">Argiope bruennichi</name>
    <name type="common">Wasp spider</name>
    <name type="synonym">Aranea bruennichi</name>
    <dbReference type="NCBI Taxonomy" id="94029"/>
    <lineage>
        <taxon>Eukaryota</taxon>
        <taxon>Metazoa</taxon>
        <taxon>Ecdysozoa</taxon>
        <taxon>Arthropoda</taxon>
        <taxon>Chelicerata</taxon>
        <taxon>Arachnida</taxon>
        <taxon>Araneae</taxon>
        <taxon>Araneomorphae</taxon>
        <taxon>Entelegynae</taxon>
        <taxon>Araneoidea</taxon>
        <taxon>Araneidae</taxon>
        <taxon>Argiope</taxon>
    </lineage>
</organism>
<sequence>MACGDENSKKCFTFIWKLENASYCWQKTGERIESPSFVLDSIEETKWKLRLYPRGQERSNEIGFYLVREADSKGADNIEIQYDLSFLAQDGTVLETRIPMTRTFFKKYGFGFYSFAMREDVFVARRSAFLPQDTLTARCRIWKSVGEISKDVQCFARTHIGIEKTSFLWSIKNFSSIQSVDKYVYRVKSLKNNAQLMGLALNLPGGLNAEEIISFDITPRDLNIKYSTFQLSVLDAHRNATECFRDEFWFDESVGTKRFALLRTKRMLMEAKNVYLPDDVLTLQCECTISFDISLQEIERISYDNSPAQDSETDSYRLDKANLLFVSKSILNDNLKSMLDDCSLFDINLRASNRTYPAHKCILSARSPVFKAMFSNNMKEKMSEWVDIEEFDDDTISLMLQYIYTAEVGELQWESALRLYQASDMYEILSLRNICSFYLKTSLCPSNACETLVLADLHEDDDLKSYVQDFILKDAEHIINSDEWGHLMKFNPKLADDTLHFNFTEEVRL</sequence>
<feature type="domain" description="BTB" evidence="1">
    <location>
        <begin position="345"/>
        <end position="412"/>
    </location>
</feature>
<reference evidence="3" key="2">
    <citation type="submission" date="2020-06" db="EMBL/GenBank/DDBJ databases">
        <authorList>
            <person name="Sheffer M."/>
        </authorList>
    </citation>
    <scope>NUCLEOTIDE SEQUENCE</scope>
</reference>
<dbReference type="Pfam" id="PF00651">
    <property type="entry name" value="BTB"/>
    <property type="match status" value="1"/>
</dbReference>
<evidence type="ECO:0000313" key="4">
    <source>
        <dbReference type="Proteomes" id="UP000807504"/>
    </source>
</evidence>
<reference evidence="3" key="1">
    <citation type="journal article" date="2020" name="bioRxiv">
        <title>Chromosome-level reference genome of the European wasp spider Argiope bruennichi: a resource for studies on range expansion and evolutionary adaptation.</title>
        <authorList>
            <person name="Sheffer M.M."/>
            <person name="Hoppe A."/>
            <person name="Krehenwinkel H."/>
            <person name="Uhl G."/>
            <person name="Kuss A.W."/>
            <person name="Jensen L."/>
            <person name="Jensen C."/>
            <person name="Gillespie R.G."/>
            <person name="Hoff K.J."/>
            <person name="Prost S."/>
        </authorList>
    </citation>
    <scope>NUCLEOTIDE SEQUENCE</scope>
</reference>
<dbReference type="SUPFAM" id="SSF54695">
    <property type="entry name" value="POZ domain"/>
    <property type="match status" value="1"/>
</dbReference>
<dbReference type="Pfam" id="PF22486">
    <property type="entry name" value="MATH_2"/>
    <property type="match status" value="1"/>
</dbReference>
<protein>
    <submittedName>
        <fullName evidence="3">Speckle-type POZ protein B like protein</fullName>
    </submittedName>
</protein>